<dbReference type="PANTHER" id="PTHR12304:SF4">
    <property type="entry name" value="URIDINE NUCLEOSIDASE"/>
    <property type="match status" value="1"/>
</dbReference>
<evidence type="ECO:0000313" key="5">
    <source>
        <dbReference type="EMBL" id="KAJ1731153.1"/>
    </source>
</evidence>
<dbReference type="PANTHER" id="PTHR12304">
    <property type="entry name" value="INOSINE-URIDINE PREFERRING NUCLEOSIDE HYDROLASE"/>
    <property type="match status" value="1"/>
</dbReference>
<dbReference type="InterPro" id="IPR023186">
    <property type="entry name" value="IUNH"/>
</dbReference>
<evidence type="ECO:0000259" key="4">
    <source>
        <dbReference type="Pfam" id="PF01156"/>
    </source>
</evidence>
<proteinExistence type="inferred from homology"/>
<evidence type="ECO:0000256" key="2">
    <source>
        <dbReference type="ARBA" id="ARBA00022801"/>
    </source>
</evidence>
<feature type="domain" description="Inosine/uridine-preferring nucleoside hydrolase" evidence="4">
    <location>
        <begin position="18"/>
        <end position="316"/>
    </location>
</feature>
<keyword evidence="2" id="KW-0378">Hydrolase</keyword>
<keyword evidence="3" id="KW-0326">Glycosidase</keyword>
<dbReference type="SUPFAM" id="SSF53590">
    <property type="entry name" value="Nucleoside hydrolase"/>
    <property type="match status" value="1"/>
</dbReference>
<dbReference type="GO" id="GO:0006152">
    <property type="term" value="P:purine nucleoside catabolic process"/>
    <property type="evidence" value="ECO:0007669"/>
    <property type="project" value="TreeGrafter"/>
</dbReference>
<comment type="similarity">
    <text evidence="1">Belongs to the IUNH family.</text>
</comment>
<accession>A0A9W7YDL0</accession>
<dbReference type="Gene3D" id="3.90.245.10">
    <property type="entry name" value="Ribonucleoside hydrolase-like"/>
    <property type="match status" value="1"/>
</dbReference>
<keyword evidence="6" id="KW-1185">Reference proteome</keyword>
<evidence type="ECO:0000256" key="1">
    <source>
        <dbReference type="ARBA" id="ARBA00009176"/>
    </source>
</evidence>
<organism evidence="5 6">
    <name type="scientific">Coemansia biformis</name>
    <dbReference type="NCBI Taxonomy" id="1286918"/>
    <lineage>
        <taxon>Eukaryota</taxon>
        <taxon>Fungi</taxon>
        <taxon>Fungi incertae sedis</taxon>
        <taxon>Zoopagomycota</taxon>
        <taxon>Kickxellomycotina</taxon>
        <taxon>Kickxellomycetes</taxon>
        <taxon>Kickxellales</taxon>
        <taxon>Kickxellaceae</taxon>
        <taxon>Coemansia</taxon>
    </lineage>
</organism>
<dbReference type="InterPro" id="IPR001910">
    <property type="entry name" value="Inosine/uridine_hydrolase_dom"/>
</dbReference>
<comment type="caution">
    <text evidence="5">The sequence shown here is derived from an EMBL/GenBank/DDBJ whole genome shotgun (WGS) entry which is preliminary data.</text>
</comment>
<dbReference type="Pfam" id="PF01156">
    <property type="entry name" value="IU_nuc_hydro"/>
    <property type="match status" value="1"/>
</dbReference>
<dbReference type="GO" id="GO:0005829">
    <property type="term" value="C:cytosol"/>
    <property type="evidence" value="ECO:0007669"/>
    <property type="project" value="TreeGrafter"/>
</dbReference>
<reference evidence="5" key="1">
    <citation type="submission" date="2022-07" db="EMBL/GenBank/DDBJ databases">
        <title>Phylogenomic reconstructions and comparative analyses of Kickxellomycotina fungi.</title>
        <authorList>
            <person name="Reynolds N.K."/>
            <person name="Stajich J.E."/>
            <person name="Barry K."/>
            <person name="Grigoriev I.V."/>
            <person name="Crous P."/>
            <person name="Smith M.E."/>
        </authorList>
    </citation>
    <scope>NUCLEOTIDE SEQUENCE</scope>
    <source>
        <strain evidence="5">BCRC 34381</strain>
    </source>
</reference>
<dbReference type="InterPro" id="IPR036452">
    <property type="entry name" value="Ribo_hydro-like"/>
</dbReference>
<dbReference type="GO" id="GO:0008477">
    <property type="term" value="F:purine nucleosidase activity"/>
    <property type="evidence" value="ECO:0007669"/>
    <property type="project" value="TreeGrafter"/>
</dbReference>
<dbReference type="OrthoDB" id="5783963at2759"/>
<protein>
    <submittedName>
        <fullName evidence="5">Uridine nucleosidase 1</fullName>
    </submittedName>
</protein>
<sequence>MSDQADTLNAAPGTRIPVWLDCDVGHDDAMALILGAYHPDIRLLGVSSVSGNAPVEKTTENAIRVIQAAGIAGVKVYKGAAKPLVKQVRHHTKVHGASGLDGTDLLPRADYEQYFCADTNAVNAMYAAIMGSSGPVALVAVGPLTNVGLLLSVYPEVATRIRTLAIMGGIVNMGSNMPSSEFNISSDPEAAHIVFGAGIEHVALVPLNVTLTVLASHTIIERINSAVPNPRFAKLITDLLGFSASTHAHALGKDAGAPLHDPVAMAYLVMRGAFTEKHVRVDVDCVNGKLQCDMQSAQGLPANCWVATSVESSRFWTAMMDAYAQASARCRLAE</sequence>
<evidence type="ECO:0000256" key="3">
    <source>
        <dbReference type="ARBA" id="ARBA00023295"/>
    </source>
</evidence>
<gene>
    <name evidence="5" type="primary">URH1</name>
    <name evidence="5" type="ORF">LPJ61_002670</name>
</gene>
<dbReference type="Proteomes" id="UP001143981">
    <property type="component" value="Unassembled WGS sequence"/>
</dbReference>
<name>A0A9W7YDL0_9FUNG</name>
<evidence type="ECO:0000313" key="6">
    <source>
        <dbReference type="Proteomes" id="UP001143981"/>
    </source>
</evidence>
<dbReference type="EMBL" id="JANBOI010000361">
    <property type="protein sequence ID" value="KAJ1731153.1"/>
    <property type="molecule type" value="Genomic_DNA"/>
</dbReference>
<dbReference type="AlphaFoldDB" id="A0A9W7YDL0"/>